<dbReference type="InterPro" id="IPR027417">
    <property type="entry name" value="P-loop_NTPase"/>
</dbReference>
<dbReference type="PANTHER" id="PTHR42698:SF1">
    <property type="entry name" value="GTPASE ERA, MITOCHONDRIAL"/>
    <property type="match status" value="1"/>
</dbReference>
<evidence type="ECO:0000256" key="1">
    <source>
        <dbReference type="SAM" id="MobiDB-lite"/>
    </source>
</evidence>
<accession>A0ABN2LN01</accession>
<dbReference type="CDD" id="cd00882">
    <property type="entry name" value="Ras_like_GTPase"/>
    <property type="match status" value="1"/>
</dbReference>
<evidence type="ECO:0000313" key="4">
    <source>
        <dbReference type="Proteomes" id="UP001500218"/>
    </source>
</evidence>
<dbReference type="Proteomes" id="UP001500218">
    <property type="component" value="Unassembled WGS sequence"/>
</dbReference>
<feature type="transmembrane region" description="Helical" evidence="2">
    <location>
        <begin position="462"/>
        <end position="482"/>
    </location>
</feature>
<dbReference type="Gene3D" id="3.40.50.300">
    <property type="entry name" value="P-loop containing nucleotide triphosphate hydrolases"/>
    <property type="match status" value="1"/>
</dbReference>
<comment type="caution">
    <text evidence="3">The sequence shown here is derived from an EMBL/GenBank/DDBJ whole genome shotgun (WGS) entry which is preliminary data.</text>
</comment>
<name>A0ABN2LN01_9ACTN</name>
<dbReference type="EMBL" id="BAAALT010000035">
    <property type="protein sequence ID" value="GAA1794117.1"/>
    <property type="molecule type" value="Genomic_DNA"/>
</dbReference>
<reference evidence="3 4" key="1">
    <citation type="journal article" date="2019" name="Int. J. Syst. Evol. Microbiol.">
        <title>The Global Catalogue of Microorganisms (GCM) 10K type strain sequencing project: providing services to taxonomists for standard genome sequencing and annotation.</title>
        <authorList>
            <consortium name="The Broad Institute Genomics Platform"/>
            <consortium name="The Broad Institute Genome Sequencing Center for Infectious Disease"/>
            <person name="Wu L."/>
            <person name="Ma J."/>
        </authorList>
    </citation>
    <scope>NUCLEOTIDE SEQUENCE [LARGE SCALE GENOMIC DNA]</scope>
    <source>
        <strain evidence="3 4">JCM 13250</strain>
    </source>
</reference>
<organism evidence="3 4">
    <name type="scientific">Luedemannella flava</name>
    <dbReference type="NCBI Taxonomy" id="349316"/>
    <lineage>
        <taxon>Bacteria</taxon>
        <taxon>Bacillati</taxon>
        <taxon>Actinomycetota</taxon>
        <taxon>Actinomycetes</taxon>
        <taxon>Micromonosporales</taxon>
        <taxon>Micromonosporaceae</taxon>
        <taxon>Luedemannella</taxon>
    </lineage>
</organism>
<evidence type="ECO:0000256" key="2">
    <source>
        <dbReference type="SAM" id="Phobius"/>
    </source>
</evidence>
<sequence length="593" mass="60992">MVQTRTASLVAALTELRDRLAGVRLPLDLPDAEGAGSAARGAVGQLDDYLLPRLGRLDAPLLVVVGGSTGAGKSTLVNSLVRAPVSAPGVLRPTTRSPTLVCHPDDAPWFAESHLLPGLARTTQHSDDPATLRVVVAPALRAGLALLDAPDIDSVVADNRALAAQLLAAADLWLFVTTAARYADAVPWDLLRTARDRGAVTALVLDRVPPGADAEIVPDLTRMRAANGVADGPLFVIPESVLDGQGLLAESVVAPVRAWADALAGSAAERADVVRRTVGGAVAALAPIVATVSAAADAQIAAARLLSATVDTAYESGVSAVGNGLSRGDLMRGEVLARWQDLVGTGEFMRGVQARVAALRDRFSAAVTGRPRPADELREALGSGLSVLVREAAAGAAEDAARGWRAHPAGTALLRAAPDLGTPAPDLAARVDMLVREWQQSVLDLVRTEAGQRRHIARVSAYAVNALGLAAMVVVFAATAFIPTGAELAVGAGTTVAAQKILEAIFGDQAVRELAEKARADLLRRVGALLATEADRFRAVLAAAPVDDAAPDALRRAAAEVARAARGANLTPEPAPPGSAAEPHSGARGRVEP</sequence>
<dbReference type="InterPro" id="IPR005662">
    <property type="entry name" value="GTPase_Era-like"/>
</dbReference>
<evidence type="ECO:0000313" key="3">
    <source>
        <dbReference type="EMBL" id="GAA1794117.1"/>
    </source>
</evidence>
<feature type="region of interest" description="Disordered" evidence="1">
    <location>
        <begin position="565"/>
        <end position="593"/>
    </location>
</feature>
<proteinExistence type="predicted"/>
<dbReference type="PANTHER" id="PTHR42698">
    <property type="entry name" value="GTPASE ERA"/>
    <property type="match status" value="1"/>
</dbReference>
<keyword evidence="2" id="KW-0812">Transmembrane</keyword>
<dbReference type="RefSeq" id="WP_344127703.1">
    <property type="nucleotide sequence ID" value="NZ_BAAALT010000035.1"/>
</dbReference>
<gene>
    <name evidence="3" type="ORF">GCM10009682_14920</name>
</gene>
<keyword evidence="2" id="KW-1133">Transmembrane helix</keyword>
<keyword evidence="2" id="KW-0472">Membrane</keyword>
<protein>
    <submittedName>
        <fullName evidence="3">Dynamin family protein</fullName>
    </submittedName>
</protein>
<dbReference type="SUPFAM" id="SSF52540">
    <property type="entry name" value="P-loop containing nucleoside triphosphate hydrolases"/>
    <property type="match status" value="1"/>
</dbReference>
<keyword evidence="4" id="KW-1185">Reference proteome</keyword>